<dbReference type="Gene3D" id="3.40.50.1820">
    <property type="entry name" value="alpha/beta hydrolase"/>
    <property type="match status" value="1"/>
</dbReference>
<dbReference type="InterPro" id="IPR026444">
    <property type="entry name" value="Secre_tail"/>
</dbReference>
<sequence length="837" mass="91460">MRTIITAILVSALVSFSTAALSTHSFTNKALRGSHPSTLTYGSGKIIINLSSIYGAQAYRAIFCPNRQRGSSGGYPAGAYSRKSMLLTSTAGDTLEIIGPRFVSFDATAPVQAALVSGTPCTLLVVNAAGLAGQGEMLQLDVMCDQPAQAAITQVTDAAAVFQDGDAMITFTEIDSFIKDPNILWCDYGTIASRFNSSSSGDWTGNVEKIRYRIYRSTSPITESSLLNAEFVDEKTPLSGWDPNYYGLNQYCDNAKGVKRLPVDDGVLAGVATGIYVNRFQETAPESAYYFISRSVDGAEDFSSLVAGNNVTNGVEESPGPGRVVLRETILNTSFDYKSNINLEYYVKWDCYPAYMTPSHAVDYLVAIPAVVSDSPSLYMALHCWGGSINGCWARWANYPDSGIFVSTNQDPWDWWTACNENYGTIKGFEDGTVKPFTAKRYLDFVFKFMKDKYNINTERIMAGGQSMGGSGASMWGMRSGHIFRSLNSYVGVHITRMSPTYTSSFIGVYGDTSWNVNYSSEILQEYGYPVITAADSYNVWDYWDNTKWLAANPAVETPYISFSNGVNDGGIGWPQAILNLNTMVATKRPQNFHWAHQGHQTTSVYHHLKQGLHTSIPAFTNASDNGVLPMAAGQLDSVGDYNRYFLWDYTTIVDQSDRWEMTMWLDAASPAATASVDVTPRRIQNLEHGAGSTYAWELDEGVTVIASGTTSADQNGIVTVPQVALSKTHRTLKLSCNTCITTGVEPRLSTVTSIDAFPNPFNPSVQIMLNGHGVKSLRIYNANGRIVADLTSNVRNGKSAAQSSVQWDASRLSSGMYIVKAVAGNRIITKKLVLMR</sequence>
<protein>
    <recommendedName>
        <fullName evidence="2">Secretion system C-terminal sorting domain-containing protein</fullName>
    </recommendedName>
</protein>
<gene>
    <name evidence="3" type="ORF">A2519_07130</name>
</gene>
<dbReference type="InterPro" id="IPR029058">
    <property type="entry name" value="AB_hydrolase_fold"/>
</dbReference>
<comment type="caution">
    <text evidence="3">The sequence shown here is derived from an EMBL/GenBank/DDBJ whole genome shotgun (WGS) entry which is preliminary data.</text>
</comment>
<organism evidence="3 4">
    <name type="scientific">Candidatus Raymondbacteria bacterium RIFOXYD12_FULL_49_13</name>
    <dbReference type="NCBI Taxonomy" id="1817890"/>
    <lineage>
        <taxon>Bacteria</taxon>
        <taxon>Raymondiibacteriota</taxon>
    </lineage>
</organism>
<evidence type="ECO:0000313" key="3">
    <source>
        <dbReference type="EMBL" id="OGK00238.1"/>
    </source>
</evidence>
<proteinExistence type="predicted"/>
<dbReference type="EMBL" id="MFYX01000151">
    <property type="protein sequence ID" value="OGK00238.1"/>
    <property type="molecule type" value="Genomic_DNA"/>
</dbReference>
<accession>A0A1F7F0U0</accession>
<dbReference type="AlphaFoldDB" id="A0A1F7F0U0"/>
<feature type="domain" description="Secretion system C-terminal sorting" evidence="2">
    <location>
        <begin position="758"/>
        <end position="834"/>
    </location>
</feature>
<feature type="chain" id="PRO_5009528321" description="Secretion system C-terminal sorting domain-containing protein" evidence="1">
    <location>
        <begin position="20"/>
        <end position="837"/>
    </location>
</feature>
<dbReference type="Proteomes" id="UP000179243">
    <property type="component" value="Unassembled WGS sequence"/>
</dbReference>
<evidence type="ECO:0000256" key="1">
    <source>
        <dbReference type="SAM" id="SignalP"/>
    </source>
</evidence>
<reference evidence="3 4" key="1">
    <citation type="journal article" date="2016" name="Nat. Commun.">
        <title>Thousands of microbial genomes shed light on interconnected biogeochemical processes in an aquifer system.</title>
        <authorList>
            <person name="Anantharaman K."/>
            <person name="Brown C.T."/>
            <person name="Hug L.A."/>
            <person name="Sharon I."/>
            <person name="Castelle C.J."/>
            <person name="Probst A.J."/>
            <person name="Thomas B.C."/>
            <person name="Singh A."/>
            <person name="Wilkins M.J."/>
            <person name="Karaoz U."/>
            <person name="Brodie E.L."/>
            <person name="Williams K.H."/>
            <person name="Hubbard S.S."/>
            <person name="Banfield J.F."/>
        </authorList>
    </citation>
    <scope>NUCLEOTIDE SEQUENCE [LARGE SCALE GENOMIC DNA]</scope>
</reference>
<dbReference type="NCBIfam" id="TIGR04183">
    <property type="entry name" value="Por_Secre_tail"/>
    <property type="match status" value="1"/>
</dbReference>
<keyword evidence="1" id="KW-0732">Signal</keyword>
<feature type="signal peptide" evidence="1">
    <location>
        <begin position="1"/>
        <end position="19"/>
    </location>
</feature>
<evidence type="ECO:0000313" key="4">
    <source>
        <dbReference type="Proteomes" id="UP000179243"/>
    </source>
</evidence>
<dbReference type="Pfam" id="PF18962">
    <property type="entry name" value="Por_Secre_tail"/>
    <property type="match status" value="1"/>
</dbReference>
<evidence type="ECO:0000259" key="2">
    <source>
        <dbReference type="Pfam" id="PF18962"/>
    </source>
</evidence>
<dbReference type="SUPFAM" id="SSF53474">
    <property type="entry name" value="alpha/beta-Hydrolases"/>
    <property type="match status" value="1"/>
</dbReference>
<name>A0A1F7F0U0_UNCRA</name>